<feature type="domain" description="HTH cro/C1-type" evidence="1">
    <location>
        <begin position="17"/>
        <end position="71"/>
    </location>
</feature>
<dbReference type="STRING" id="1618659.UV11_C0039G0013"/>
<evidence type="ECO:0000313" key="3">
    <source>
        <dbReference type="Proteomes" id="UP000034036"/>
    </source>
</evidence>
<dbReference type="InterPro" id="IPR001387">
    <property type="entry name" value="Cro/C1-type_HTH"/>
</dbReference>
<reference evidence="2 3" key="1">
    <citation type="journal article" date="2015" name="Nature">
        <title>rRNA introns, odd ribosomes, and small enigmatic genomes across a large radiation of phyla.</title>
        <authorList>
            <person name="Brown C.T."/>
            <person name="Hug L.A."/>
            <person name="Thomas B.C."/>
            <person name="Sharon I."/>
            <person name="Castelle C.J."/>
            <person name="Singh A."/>
            <person name="Wilkins M.J."/>
            <person name="Williams K.H."/>
            <person name="Banfield J.F."/>
        </authorList>
    </citation>
    <scope>NUCLEOTIDE SEQUENCE [LARGE SCALE GENOMIC DNA]</scope>
</reference>
<dbReference type="PROSITE" id="PS50943">
    <property type="entry name" value="HTH_CROC1"/>
    <property type="match status" value="1"/>
</dbReference>
<comment type="caution">
    <text evidence="2">The sequence shown here is derived from an EMBL/GenBank/DDBJ whole genome shotgun (WGS) entry which is preliminary data.</text>
</comment>
<protein>
    <submittedName>
        <fullName evidence="2">Transcriptional regulator</fullName>
    </submittedName>
</protein>
<evidence type="ECO:0000313" key="2">
    <source>
        <dbReference type="EMBL" id="KKS45834.1"/>
    </source>
</evidence>
<dbReference type="Proteomes" id="UP000034036">
    <property type="component" value="Unassembled WGS sequence"/>
</dbReference>
<organism evidence="2 3">
    <name type="scientific">Candidatus Giovannonibacteria bacterium GW2011_GWF2_42_19</name>
    <dbReference type="NCBI Taxonomy" id="1618659"/>
    <lineage>
        <taxon>Bacteria</taxon>
        <taxon>Candidatus Giovannoniibacteriota</taxon>
    </lineage>
</organism>
<dbReference type="EMBL" id="LCDF01000039">
    <property type="protein sequence ID" value="KKS45834.1"/>
    <property type="molecule type" value="Genomic_DNA"/>
</dbReference>
<dbReference type="InterPro" id="IPR010982">
    <property type="entry name" value="Lambda_DNA-bd_dom_sf"/>
</dbReference>
<dbReference type="Gene3D" id="1.10.260.40">
    <property type="entry name" value="lambda repressor-like DNA-binding domains"/>
    <property type="match status" value="1"/>
</dbReference>
<dbReference type="AlphaFoldDB" id="A0A0G0ZB08"/>
<gene>
    <name evidence="2" type="ORF">UV11_C0039G0013</name>
</gene>
<accession>A0A0G0ZB08</accession>
<dbReference type="GO" id="GO:0003677">
    <property type="term" value="F:DNA binding"/>
    <property type="evidence" value="ECO:0007669"/>
    <property type="project" value="InterPro"/>
</dbReference>
<name>A0A0G0ZB08_9BACT</name>
<dbReference type="Pfam" id="PF01381">
    <property type="entry name" value="HTH_3"/>
    <property type="match status" value="1"/>
</dbReference>
<evidence type="ECO:0000259" key="1">
    <source>
        <dbReference type="PROSITE" id="PS50943"/>
    </source>
</evidence>
<dbReference type="SUPFAM" id="SSF47413">
    <property type="entry name" value="lambda repressor-like DNA-binding domains"/>
    <property type="match status" value="1"/>
</dbReference>
<dbReference type="CDD" id="cd00093">
    <property type="entry name" value="HTH_XRE"/>
    <property type="match status" value="1"/>
</dbReference>
<proteinExistence type="predicted"/>
<sequence length="73" mass="8447">MPKTIYSKDHKYAVERLKKARLGAGLDQVKAGKLLGKTQSYISKVESGQRRIDIVQLKEFARIYRKTISYFVK</sequence>
<dbReference type="SMART" id="SM00530">
    <property type="entry name" value="HTH_XRE"/>
    <property type="match status" value="1"/>
</dbReference>